<name>A0A4R2GMW3_9BACT</name>
<keyword evidence="11 18" id="KW-0812">Transmembrane</keyword>
<feature type="transmembrane region" description="Helical" evidence="19">
    <location>
        <begin position="205"/>
        <end position="224"/>
    </location>
</feature>
<keyword evidence="17" id="KW-1208">Phospholipid metabolism</keyword>
<dbReference type="RefSeq" id="WP_132431176.1">
    <property type="nucleotide sequence ID" value="NZ_SLWK01000001.1"/>
</dbReference>
<evidence type="ECO:0000256" key="16">
    <source>
        <dbReference type="ARBA" id="ARBA00023209"/>
    </source>
</evidence>
<accession>A0A4R2GMW3</accession>
<organism evidence="20 21">
    <name type="scientific">Natronoflexus pectinivorans</name>
    <dbReference type="NCBI Taxonomy" id="682526"/>
    <lineage>
        <taxon>Bacteria</taxon>
        <taxon>Pseudomonadati</taxon>
        <taxon>Bacteroidota</taxon>
        <taxon>Bacteroidia</taxon>
        <taxon>Marinilabiliales</taxon>
        <taxon>Marinilabiliaceae</taxon>
        <taxon>Natronoflexus</taxon>
    </lineage>
</organism>
<evidence type="ECO:0000313" key="20">
    <source>
        <dbReference type="EMBL" id="TCO10573.1"/>
    </source>
</evidence>
<feature type="transmembrane region" description="Helical" evidence="19">
    <location>
        <begin position="7"/>
        <end position="24"/>
    </location>
</feature>
<evidence type="ECO:0000256" key="14">
    <source>
        <dbReference type="ARBA" id="ARBA00023098"/>
    </source>
</evidence>
<keyword evidence="21" id="KW-1185">Reference proteome</keyword>
<dbReference type="EC" id="2.7.7.41" evidence="6 18"/>
<sequence length="272" mass="30665">MNNFWQRLFTGIIFVIAIIGGMWWHPYSYLAIFFIVVILGLLEFIKLVEARPVSINRIWPIILGAYWYLSSFFVLGGFVSPLWLMLIVPMIMGVFITELFRNSTTPLLNIACTLIIPFYVALPFSFLHFLVYLNGVYCYMPLLGFFILIWANDSGAYLVGVNFGKNKLFERISPKKTWEGTIGGFVFTVISAYVLSLLIKDVSTLNWLIIGIIVSIMGSLGDLVESMLKRSVNIKDSGSLLPGHGGILDRFDAVIFAAPLVCTYLFLTQILN</sequence>
<evidence type="ECO:0000256" key="5">
    <source>
        <dbReference type="ARBA" id="ARBA00010185"/>
    </source>
</evidence>
<keyword evidence="9" id="KW-0444">Lipid biosynthesis</keyword>
<feature type="transmembrane region" description="Helical" evidence="19">
    <location>
        <begin position="107"/>
        <end position="133"/>
    </location>
</feature>
<keyword evidence="12 18" id="KW-0548">Nucleotidyltransferase</keyword>
<evidence type="ECO:0000256" key="11">
    <source>
        <dbReference type="ARBA" id="ARBA00022692"/>
    </source>
</evidence>
<evidence type="ECO:0000256" key="15">
    <source>
        <dbReference type="ARBA" id="ARBA00023136"/>
    </source>
</evidence>
<evidence type="ECO:0000256" key="17">
    <source>
        <dbReference type="ARBA" id="ARBA00023264"/>
    </source>
</evidence>
<evidence type="ECO:0000256" key="19">
    <source>
        <dbReference type="SAM" id="Phobius"/>
    </source>
</evidence>
<dbReference type="EMBL" id="SLWK01000001">
    <property type="protein sequence ID" value="TCO10573.1"/>
    <property type="molecule type" value="Genomic_DNA"/>
</dbReference>
<feature type="transmembrane region" description="Helical" evidence="19">
    <location>
        <begin position="180"/>
        <end position="199"/>
    </location>
</feature>
<evidence type="ECO:0000256" key="8">
    <source>
        <dbReference type="ARBA" id="ARBA00022475"/>
    </source>
</evidence>
<evidence type="ECO:0000256" key="13">
    <source>
        <dbReference type="ARBA" id="ARBA00022989"/>
    </source>
</evidence>
<keyword evidence="10 18" id="KW-0808">Transferase</keyword>
<protein>
    <recommendedName>
        <fullName evidence="7 18">Phosphatidate cytidylyltransferase</fullName>
        <ecNumber evidence="6 18">2.7.7.41</ecNumber>
    </recommendedName>
</protein>
<dbReference type="PANTHER" id="PTHR46382">
    <property type="entry name" value="PHOSPHATIDATE CYTIDYLYLTRANSFERASE"/>
    <property type="match status" value="1"/>
</dbReference>
<feature type="transmembrane region" description="Helical" evidence="19">
    <location>
        <begin position="30"/>
        <end position="46"/>
    </location>
</feature>
<evidence type="ECO:0000256" key="3">
    <source>
        <dbReference type="ARBA" id="ARBA00005119"/>
    </source>
</evidence>
<dbReference type="Pfam" id="PF01148">
    <property type="entry name" value="CTP_transf_1"/>
    <property type="match status" value="1"/>
</dbReference>
<feature type="transmembrane region" description="Helical" evidence="19">
    <location>
        <begin position="139"/>
        <end position="159"/>
    </location>
</feature>
<dbReference type="GO" id="GO:0016024">
    <property type="term" value="P:CDP-diacylglycerol biosynthetic process"/>
    <property type="evidence" value="ECO:0007669"/>
    <property type="project" value="UniProtKB-UniPathway"/>
</dbReference>
<comment type="pathway">
    <text evidence="4">Lipid metabolism.</text>
</comment>
<evidence type="ECO:0000313" key="21">
    <source>
        <dbReference type="Proteomes" id="UP000295221"/>
    </source>
</evidence>
<comment type="similarity">
    <text evidence="5 18">Belongs to the CDS family.</text>
</comment>
<evidence type="ECO:0000256" key="10">
    <source>
        <dbReference type="ARBA" id="ARBA00022679"/>
    </source>
</evidence>
<comment type="caution">
    <text evidence="20">The sequence shown here is derived from an EMBL/GenBank/DDBJ whole genome shotgun (WGS) entry which is preliminary data.</text>
</comment>
<keyword evidence="8" id="KW-1003">Cell membrane</keyword>
<dbReference type="GO" id="GO:0005886">
    <property type="term" value="C:plasma membrane"/>
    <property type="evidence" value="ECO:0007669"/>
    <property type="project" value="UniProtKB-SubCell"/>
</dbReference>
<evidence type="ECO:0000256" key="12">
    <source>
        <dbReference type="ARBA" id="ARBA00022695"/>
    </source>
</evidence>
<comment type="subcellular location">
    <subcellularLocation>
        <location evidence="2">Cell membrane</location>
        <topology evidence="2">Multi-pass membrane protein</topology>
    </subcellularLocation>
</comment>
<evidence type="ECO:0000256" key="4">
    <source>
        <dbReference type="ARBA" id="ARBA00005189"/>
    </source>
</evidence>
<evidence type="ECO:0000256" key="1">
    <source>
        <dbReference type="ARBA" id="ARBA00001698"/>
    </source>
</evidence>
<keyword evidence="14" id="KW-0443">Lipid metabolism</keyword>
<gene>
    <name evidence="20" type="ORF">EV194_101203</name>
</gene>
<keyword evidence="15 19" id="KW-0472">Membrane</keyword>
<feature type="transmembrane region" description="Helical" evidence="19">
    <location>
        <begin position="253"/>
        <end position="271"/>
    </location>
</feature>
<dbReference type="InterPro" id="IPR000374">
    <property type="entry name" value="PC_trans"/>
</dbReference>
<evidence type="ECO:0000256" key="18">
    <source>
        <dbReference type="RuleBase" id="RU003938"/>
    </source>
</evidence>
<dbReference type="PROSITE" id="PS01315">
    <property type="entry name" value="CDS"/>
    <property type="match status" value="1"/>
</dbReference>
<evidence type="ECO:0000256" key="7">
    <source>
        <dbReference type="ARBA" id="ARBA00019373"/>
    </source>
</evidence>
<dbReference type="OrthoDB" id="9799199at2"/>
<dbReference type="Proteomes" id="UP000295221">
    <property type="component" value="Unassembled WGS sequence"/>
</dbReference>
<dbReference type="UniPathway" id="UPA00557">
    <property type="reaction ID" value="UER00614"/>
</dbReference>
<dbReference type="PANTHER" id="PTHR46382:SF1">
    <property type="entry name" value="PHOSPHATIDATE CYTIDYLYLTRANSFERASE"/>
    <property type="match status" value="1"/>
</dbReference>
<comment type="catalytic activity">
    <reaction evidence="1 18">
        <text>a 1,2-diacyl-sn-glycero-3-phosphate + CTP + H(+) = a CDP-1,2-diacyl-sn-glycerol + diphosphate</text>
        <dbReference type="Rhea" id="RHEA:16229"/>
        <dbReference type="ChEBI" id="CHEBI:15378"/>
        <dbReference type="ChEBI" id="CHEBI:33019"/>
        <dbReference type="ChEBI" id="CHEBI:37563"/>
        <dbReference type="ChEBI" id="CHEBI:58332"/>
        <dbReference type="ChEBI" id="CHEBI:58608"/>
        <dbReference type="EC" id="2.7.7.41"/>
    </reaction>
</comment>
<evidence type="ECO:0000256" key="2">
    <source>
        <dbReference type="ARBA" id="ARBA00004651"/>
    </source>
</evidence>
<evidence type="ECO:0000256" key="9">
    <source>
        <dbReference type="ARBA" id="ARBA00022516"/>
    </source>
</evidence>
<reference evidence="20 21" key="1">
    <citation type="submission" date="2019-03" db="EMBL/GenBank/DDBJ databases">
        <title>Genomic Encyclopedia of Type Strains, Phase IV (KMG-IV): sequencing the most valuable type-strain genomes for metagenomic binning, comparative biology and taxonomic classification.</title>
        <authorList>
            <person name="Goeker M."/>
        </authorList>
    </citation>
    <scope>NUCLEOTIDE SEQUENCE [LARGE SCALE GENOMIC DNA]</scope>
    <source>
        <strain evidence="20 21">DSM 24179</strain>
    </source>
</reference>
<keyword evidence="16" id="KW-0594">Phospholipid biosynthesis</keyword>
<comment type="pathway">
    <text evidence="3 18">Phospholipid metabolism; CDP-diacylglycerol biosynthesis; CDP-diacylglycerol from sn-glycerol 3-phosphate: step 3/3.</text>
</comment>
<dbReference type="GO" id="GO:0004605">
    <property type="term" value="F:phosphatidate cytidylyltransferase activity"/>
    <property type="evidence" value="ECO:0007669"/>
    <property type="project" value="UniProtKB-EC"/>
</dbReference>
<keyword evidence="13 19" id="KW-1133">Transmembrane helix</keyword>
<dbReference type="AlphaFoldDB" id="A0A4R2GMW3"/>
<proteinExistence type="inferred from homology"/>
<evidence type="ECO:0000256" key="6">
    <source>
        <dbReference type="ARBA" id="ARBA00012487"/>
    </source>
</evidence>